<evidence type="ECO:0000313" key="2">
    <source>
        <dbReference type="Proteomes" id="UP000542813"/>
    </source>
</evidence>
<accession>A0A7W9LJX0</accession>
<organism evidence="1 2">
    <name type="scientific">Jiangella mangrovi</name>
    <dbReference type="NCBI Taxonomy" id="1524084"/>
    <lineage>
        <taxon>Bacteria</taxon>
        <taxon>Bacillati</taxon>
        <taxon>Actinomycetota</taxon>
        <taxon>Actinomycetes</taxon>
        <taxon>Jiangellales</taxon>
        <taxon>Jiangellaceae</taxon>
        <taxon>Jiangella</taxon>
    </lineage>
</organism>
<keyword evidence="2" id="KW-1185">Reference proteome</keyword>
<proteinExistence type="predicted"/>
<evidence type="ECO:0000313" key="1">
    <source>
        <dbReference type="EMBL" id="MBB5786565.1"/>
    </source>
</evidence>
<dbReference type="RefSeq" id="WP_184820086.1">
    <property type="nucleotide sequence ID" value="NZ_JACHMM010000001.1"/>
</dbReference>
<gene>
    <name evidence="1" type="ORF">HD601_001140</name>
</gene>
<protein>
    <submittedName>
        <fullName evidence="1">Uncharacterized protein</fullName>
    </submittedName>
</protein>
<dbReference type="EMBL" id="JACHMM010000001">
    <property type="protein sequence ID" value="MBB5786565.1"/>
    <property type="molecule type" value="Genomic_DNA"/>
</dbReference>
<dbReference type="Proteomes" id="UP000542813">
    <property type="component" value="Unassembled WGS sequence"/>
</dbReference>
<sequence length="46" mass="5187">MVTMTQVQRPALVARWVTVTDISGRQRAELRWVAVDGVRHAQVRAA</sequence>
<dbReference type="AlphaFoldDB" id="A0A7W9LJX0"/>
<comment type="caution">
    <text evidence="1">The sequence shown here is derived from an EMBL/GenBank/DDBJ whole genome shotgun (WGS) entry which is preliminary data.</text>
</comment>
<name>A0A7W9LJX0_9ACTN</name>
<reference evidence="1 2" key="1">
    <citation type="submission" date="2020-08" db="EMBL/GenBank/DDBJ databases">
        <title>Sequencing the genomes of 1000 actinobacteria strains.</title>
        <authorList>
            <person name="Klenk H.-P."/>
        </authorList>
    </citation>
    <scope>NUCLEOTIDE SEQUENCE [LARGE SCALE GENOMIC DNA]</scope>
    <source>
        <strain evidence="1 2">DSM 102122</strain>
    </source>
</reference>